<dbReference type="SUPFAM" id="SSF81653">
    <property type="entry name" value="Calcium ATPase, transduction domain A"/>
    <property type="match status" value="1"/>
</dbReference>
<feature type="transmembrane region" description="Helical" evidence="19">
    <location>
        <begin position="696"/>
        <end position="715"/>
    </location>
</feature>
<evidence type="ECO:0000256" key="8">
    <source>
        <dbReference type="ARBA" id="ARBA00022723"/>
    </source>
</evidence>
<dbReference type="GO" id="GO:0055070">
    <property type="term" value="P:copper ion homeostasis"/>
    <property type="evidence" value="ECO:0007669"/>
    <property type="project" value="TreeGrafter"/>
</dbReference>
<evidence type="ECO:0000256" key="17">
    <source>
        <dbReference type="ARBA" id="ARBA00023136"/>
    </source>
</evidence>
<evidence type="ECO:0000256" key="16">
    <source>
        <dbReference type="ARBA" id="ARBA00023065"/>
    </source>
</evidence>
<keyword evidence="11" id="KW-0067">ATP-binding</keyword>
<name>A0A1J5RPZ7_9ZZZZ</name>
<evidence type="ECO:0000256" key="9">
    <source>
        <dbReference type="ARBA" id="ARBA00022741"/>
    </source>
</evidence>
<feature type="transmembrane region" description="Helical" evidence="19">
    <location>
        <begin position="359"/>
        <end position="392"/>
    </location>
</feature>
<feature type="domain" description="HMA" evidence="20">
    <location>
        <begin position="6"/>
        <end position="71"/>
    </location>
</feature>
<evidence type="ECO:0000256" key="7">
    <source>
        <dbReference type="ARBA" id="ARBA00022692"/>
    </source>
</evidence>
<dbReference type="NCBIfam" id="TIGR01525">
    <property type="entry name" value="ATPase-IB_hvy"/>
    <property type="match status" value="1"/>
</dbReference>
<dbReference type="EMBL" id="MLJW01000192">
    <property type="protein sequence ID" value="OIQ94156.1"/>
    <property type="molecule type" value="Genomic_DNA"/>
</dbReference>
<keyword evidence="17 19" id="KW-0472">Membrane</keyword>
<dbReference type="InterPro" id="IPR036163">
    <property type="entry name" value="HMA_dom_sf"/>
</dbReference>
<accession>A0A1J5RPZ7</accession>
<evidence type="ECO:0000313" key="21">
    <source>
        <dbReference type="EMBL" id="OIQ94156.1"/>
    </source>
</evidence>
<dbReference type="EC" id="7.2.2.8" evidence="3"/>
<dbReference type="InterPro" id="IPR027256">
    <property type="entry name" value="P-typ_ATPase_IB"/>
</dbReference>
<sequence length="744" mass="79182">MSQAENHADLQIVGMRCASCSSRLEKALNQLPEVTAVVNLATEKASVTFDPNLMDVDKLIQTVRDTGFDAHVTRDFAAEKADRLKAYQQEKLRFFISLALITPMVLEMLLMVFEVHLTIPTWMQWALATPVQFWIGARFYRGAWASIKHGSGNMDLLVALGTSAAYFLSVAIILLDIHQPVYFESSAVLITLVLMGKLLEMGAKAKASSAIEKLIQLQPKIAHVERDGQVLDVSAGQLRPDDIFIVRPGENVPVDGVVLEGTSSLDESMLTGESMPQTKQTNDKVYTATLNHQGMIKCRATAVGSHTQLAAVVRLVEQAQGSKAPIQRLADKISGIFVPVVLLLAVATLFIWYKVDGDLSYAIINAVSVLVIACPCALGLATPVTIVVASGLAAREGILVKDAAALERAHKLSVLVLDKTGTLTEGKPTLTDLRPSAASGVGELLRIAASLAQHSTHPLSGAVVEYAQTQATTPLPITDFDESPGSGLRANLDSVSYLLGSPAFIAQQGVTVDDASILALQMQGKSVIAVARQQVLLGYIAFADKIRPSSRAAVARLRGMGIRVVMLSGDNQTTAQAIASQAGIEEFIAEVSPQDKARYVGSLKDKKTLVGMVGDGINDAPALAAADVSFAMKNGSDIAIEAADITLMRNDLNSVADAIDLSRVTLSKIRQNLFFAFAYNVLGIPLAGLGMLNPMIAGGAMAMSSVSVVSNALLLKQWRPGKPVSDSHDEVAANPENASSQLKA</sequence>
<dbReference type="InterPro" id="IPR017969">
    <property type="entry name" value="Heavy-metal-associated_CS"/>
</dbReference>
<dbReference type="InterPro" id="IPR006121">
    <property type="entry name" value="HMA_dom"/>
</dbReference>
<dbReference type="SFLD" id="SFLDF00027">
    <property type="entry name" value="p-type_atpase"/>
    <property type="match status" value="1"/>
</dbReference>
<dbReference type="GO" id="GO:0043682">
    <property type="term" value="F:P-type divalent copper transporter activity"/>
    <property type="evidence" value="ECO:0007669"/>
    <property type="project" value="TreeGrafter"/>
</dbReference>
<dbReference type="SUPFAM" id="SSF56784">
    <property type="entry name" value="HAD-like"/>
    <property type="match status" value="1"/>
</dbReference>
<evidence type="ECO:0000256" key="4">
    <source>
        <dbReference type="ARBA" id="ARBA00022448"/>
    </source>
</evidence>
<dbReference type="GO" id="GO:0005886">
    <property type="term" value="C:plasma membrane"/>
    <property type="evidence" value="ECO:0007669"/>
    <property type="project" value="UniProtKB-SubCell"/>
</dbReference>
<dbReference type="InterPro" id="IPR023299">
    <property type="entry name" value="ATPase_P-typ_cyto_dom_N"/>
</dbReference>
<dbReference type="SFLD" id="SFLDG00002">
    <property type="entry name" value="C1.7:_P-type_atpase_like"/>
    <property type="match status" value="1"/>
</dbReference>
<comment type="caution">
    <text evidence="21">The sequence shown here is derived from an EMBL/GenBank/DDBJ whole genome shotgun (WGS) entry which is preliminary data.</text>
</comment>
<dbReference type="GO" id="GO:0005524">
    <property type="term" value="F:ATP binding"/>
    <property type="evidence" value="ECO:0007669"/>
    <property type="project" value="UniProtKB-KW"/>
</dbReference>
<dbReference type="SUPFAM" id="SSF81665">
    <property type="entry name" value="Calcium ATPase, transmembrane domain M"/>
    <property type="match status" value="1"/>
</dbReference>
<dbReference type="CDD" id="cd00371">
    <property type="entry name" value="HMA"/>
    <property type="match status" value="1"/>
</dbReference>
<evidence type="ECO:0000256" key="12">
    <source>
        <dbReference type="ARBA" id="ARBA00022842"/>
    </source>
</evidence>
<evidence type="ECO:0000256" key="14">
    <source>
        <dbReference type="ARBA" id="ARBA00022989"/>
    </source>
</evidence>
<comment type="subcellular location">
    <subcellularLocation>
        <location evidence="1">Cell membrane</location>
        <topology evidence="1">Multi-pass membrane protein</topology>
    </subcellularLocation>
</comment>
<dbReference type="InterPro" id="IPR018303">
    <property type="entry name" value="ATPase_P-typ_P_site"/>
</dbReference>
<dbReference type="InterPro" id="IPR023214">
    <property type="entry name" value="HAD_sf"/>
</dbReference>
<feature type="region of interest" description="Disordered" evidence="18">
    <location>
        <begin position="722"/>
        <end position="744"/>
    </location>
</feature>
<feature type="transmembrane region" description="Helical" evidence="19">
    <location>
        <begin position="673"/>
        <end position="690"/>
    </location>
</feature>
<dbReference type="Gene3D" id="3.30.70.100">
    <property type="match status" value="1"/>
</dbReference>
<protein>
    <recommendedName>
        <fullName evidence="3">P-type Cu(+) transporter</fullName>
        <ecNumber evidence="3">7.2.2.8</ecNumber>
    </recommendedName>
</protein>
<dbReference type="GO" id="GO:0140581">
    <property type="term" value="F:P-type monovalent copper transporter activity"/>
    <property type="evidence" value="ECO:0007669"/>
    <property type="project" value="UniProtKB-EC"/>
</dbReference>
<reference evidence="21" key="1">
    <citation type="submission" date="2016-10" db="EMBL/GenBank/DDBJ databases">
        <title>Sequence of Gallionella enrichment culture.</title>
        <authorList>
            <person name="Poehlein A."/>
            <person name="Muehling M."/>
            <person name="Daniel R."/>
        </authorList>
    </citation>
    <scope>NUCLEOTIDE SEQUENCE</scope>
</reference>
<keyword evidence="15" id="KW-0186">Copper</keyword>
<dbReference type="FunFam" id="3.40.50.1000:FF:000144">
    <property type="entry name" value="copper-transporting ATPase 1 isoform X2"/>
    <property type="match status" value="1"/>
</dbReference>
<gene>
    <name evidence="21" type="primary">copA_14</name>
    <name evidence="21" type="ORF">GALL_238850</name>
</gene>
<keyword evidence="16" id="KW-0406">Ion transport</keyword>
<dbReference type="NCBIfam" id="TIGR01494">
    <property type="entry name" value="ATPase_P-type"/>
    <property type="match status" value="1"/>
</dbReference>
<evidence type="ECO:0000256" key="15">
    <source>
        <dbReference type="ARBA" id="ARBA00023008"/>
    </source>
</evidence>
<evidence type="ECO:0000256" key="2">
    <source>
        <dbReference type="ARBA" id="ARBA00006024"/>
    </source>
</evidence>
<dbReference type="CDD" id="cd02094">
    <property type="entry name" value="P-type_ATPase_Cu-like"/>
    <property type="match status" value="1"/>
</dbReference>
<dbReference type="SUPFAM" id="SSF55008">
    <property type="entry name" value="HMA, heavy metal-associated domain"/>
    <property type="match status" value="1"/>
</dbReference>
<dbReference type="InterPro" id="IPR001757">
    <property type="entry name" value="P_typ_ATPase"/>
</dbReference>
<dbReference type="Gene3D" id="2.70.150.10">
    <property type="entry name" value="Calcium-transporting ATPase, cytoplasmic transduction domain A"/>
    <property type="match status" value="1"/>
</dbReference>
<dbReference type="FunFam" id="2.70.150.10:FF:000020">
    <property type="entry name" value="Copper-exporting P-type ATPase A"/>
    <property type="match status" value="1"/>
</dbReference>
<keyword evidence="21" id="KW-0378">Hydrolase</keyword>
<evidence type="ECO:0000256" key="5">
    <source>
        <dbReference type="ARBA" id="ARBA00022475"/>
    </source>
</evidence>
<evidence type="ECO:0000256" key="1">
    <source>
        <dbReference type="ARBA" id="ARBA00004651"/>
    </source>
</evidence>
<evidence type="ECO:0000256" key="18">
    <source>
        <dbReference type="SAM" id="MobiDB-lite"/>
    </source>
</evidence>
<dbReference type="AlphaFoldDB" id="A0A1J5RPZ7"/>
<keyword evidence="8" id="KW-0479">Metal-binding</keyword>
<dbReference type="NCBIfam" id="TIGR01511">
    <property type="entry name" value="ATPase-IB1_Cu"/>
    <property type="match status" value="1"/>
</dbReference>
<dbReference type="FunFam" id="3.30.70.100:FF:000005">
    <property type="entry name" value="Copper-exporting P-type ATPase A"/>
    <property type="match status" value="1"/>
</dbReference>
<organism evidence="21">
    <name type="scientific">mine drainage metagenome</name>
    <dbReference type="NCBI Taxonomy" id="410659"/>
    <lineage>
        <taxon>unclassified sequences</taxon>
        <taxon>metagenomes</taxon>
        <taxon>ecological metagenomes</taxon>
    </lineage>
</organism>
<dbReference type="GO" id="GO:0005507">
    <property type="term" value="F:copper ion binding"/>
    <property type="evidence" value="ECO:0007669"/>
    <property type="project" value="TreeGrafter"/>
</dbReference>
<dbReference type="GO" id="GO:0016887">
    <property type="term" value="F:ATP hydrolysis activity"/>
    <property type="evidence" value="ECO:0007669"/>
    <property type="project" value="InterPro"/>
</dbReference>
<dbReference type="PANTHER" id="PTHR43520:SF8">
    <property type="entry name" value="P-TYPE CU(+) TRANSPORTER"/>
    <property type="match status" value="1"/>
</dbReference>
<keyword evidence="4" id="KW-0813">Transport</keyword>
<dbReference type="InterPro" id="IPR059000">
    <property type="entry name" value="ATPase_P-type_domA"/>
</dbReference>
<keyword evidence="13" id="KW-1278">Translocase</keyword>
<dbReference type="InterPro" id="IPR044492">
    <property type="entry name" value="P_typ_ATPase_HD_dom"/>
</dbReference>
<dbReference type="Pfam" id="PF00122">
    <property type="entry name" value="E1-E2_ATPase"/>
    <property type="match status" value="1"/>
</dbReference>
<feature type="transmembrane region" description="Helical" evidence="19">
    <location>
        <begin position="156"/>
        <end position="175"/>
    </location>
</feature>
<keyword evidence="12" id="KW-0460">Magnesium</keyword>
<keyword evidence="7 19" id="KW-0812">Transmembrane</keyword>
<dbReference type="InterPro" id="IPR008250">
    <property type="entry name" value="ATPase_P-typ_transduc_dom_A_sf"/>
</dbReference>
<evidence type="ECO:0000256" key="6">
    <source>
        <dbReference type="ARBA" id="ARBA00022553"/>
    </source>
</evidence>
<evidence type="ECO:0000256" key="11">
    <source>
        <dbReference type="ARBA" id="ARBA00022840"/>
    </source>
</evidence>
<dbReference type="Gene3D" id="3.40.1110.10">
    <property type="entry name" value="Calcium-transporting ATPase, cytoplasmic domain N"/>
    <property type="match status" value="1"/>
</dbReference>
<dbReference type="PROSITE" id="PS01047">
    <property type="entry name" value="HMA_1"/>
    <property type="match status" value="1"/>
</dbReference>
<feature type="transmembrane region" description="Helical" evidence="19">
    <location>
        <begin position="333"/>
        <end position="353"/>
    </location>
</feature>
<dbReference type="Pfam" id="PF00403">
    <property type="entry name" value="HMA"/>
    <property type="match status" value="1"/>
</dbReference>
<keyword evidence="14 19" id="KW-1133">Transmembrane helix</keyword>
<evidence type="ECO:0000256" key="13">
    <source>
        <dbReference type="ARBA" id="ARBA00022967"/>
    </source>
</evidence>
<dbReference type="Pfam" id="PF00702">
    <property type="entry name" value="Hydrolase"/>
    <property type="match status" value="1"/>
</dbReference>
<evidence type="ECO:0000256" key="19">
    <source>
        <dbReference type="SAM" id="Phobius"/>
    </source>
</evidence>
<dbReference type="Gene3D" id="3.40.50.1000">
    <property type="entry name" value="HAD superfamily/HAD-like"/>
    <property type="match status" value="1"/>
</dbReference>
<evidence type="ECO:0000256" key="3">
    <source>
        <dbReference type="ARBA" id="ARBA00012517"/>
    </source>
</evidence>
<dbReference type="PANTHER" id="PTHR43520">
    <property type="entry name" value="ATP7, ISOFORM B"/>
    <property type="match status" value="1"/>
</dbReference>
<keyword evidence="10" id="KW-0187">Copper transport</keyword>
<keyword evidence="9" id="KW-0547">Nucleotide-binding</keyword>
<evidence type="ECO:0000259" key="20">
    <source>
        <dbReference type="PROSITE" id="PS50846"/>
    </source>
</evidence>
<comment type="similarity">
    <text evidence="2">Belongs to the cation transport ATPase (P-type) (TC 3.A.3) family. Type IB subfamily.</text>
</comment>
<dbReference type="PRINTS" id="PR00943">
    <property type="entry name" value="CUATPASE"/>
</dbReference>
<dbReference type="InterPro" id="IPR036412">
    <property type="entry name" value="HAD-like_sf"/>
</dbReference>
<dbReference type="PROSITE" id="PS50846">
    <property type="entry name" value="HMA_2"/>
    <property type="match status" value="1"/>
</dbReference>
<dbReference type="PRINTS" id="PR00119">
    <property type="entry name" value="CATATPASE"/>
</dbReference>
<dbReference type="PROSITE" id="PS00154">
    <property type="entry name" value="ATPASE_E1_E2"/>
    <property type="match status" value="1"/>
</dbReference>
<keyword evidence="5" id="KW-1003">Cell membrane</keyword>
<dbReference type="InterPro" id="IPR023298">
    <property type="entry name" value="ATPase_P-typ_TM_dom_sf"/>
</dbReference>
<evidence type="ECO:0000256" key="10">
    <source>
        <dbReference type="ARBA" id="ARBA00022796"/>
    </source>
</evidence>
<proteinExistence type="inferred from homology"/>
<feature type="transmembrane region" description="Helical" evidence="19">
    <location>
        <begin position="92"/>
        <end position="113"/>
    </location>
</feature>
<keyword evidence="6" id="KW-0597">Phosphoprotein</keyword>
<dbReference type="SFLD" id="SFLDS00003">
    <property type="entry name" value="Haloacid_Dehalogenase"/>
    <property type="match status" value="1"/>
</dbReference>